<protein>
    <submittedName>
        <fullName evidence="7">Extracellular solute-binding protein</fullName>
    </submittedName>
</protein>
<evidence type="ECO:0000313" key="8">
    <source>
        <dbReference type="Proteomes" id="UP000295710"/>
    </source>
</evidence>
<keyword evidence="5" id="KW-0449">Lipoprotein</keyword>
<dbReference type="SUPFAM" id="SSF53850">
    <property type="entry name" value="Periplasmic binding protein-like II"/>
    <property type="match status" value="1"/>
</dbReference>
<dbReference type="EMBL" id="SMMX01000005">
    <property type="protein sequence ID" value="TDA22075.1"/>
    <property type="molecule type" value="Genomic_DNA"/>
</dbReference>
<evidence type="ECO:0000313" key="7">
    <source>
        <dbReference type="EMBL" id="TDA22075.1"/>
    </source>
</evidence>
<keyword evidence="2 6" id="KW-0732">Signal</keyword>
<feature type="signal peptide" evidence="6">
    <location>
        <begin position="1"/>
        <end position="21"/>
    </location>
</feature>
<evidence type="ECO:0000256" key="4">
    <source>
        <dbReference type="ARBA" id="ARBA00023139"/>
    </source>
</evidence>
<evidence type="ECO:0000256" key="1">
    <source>
        <dbReference type="ARBA" id="ARBA00022475"/>
    </source>
</evidence>
<proteinExistence type="predicted"/>
<dbReference type="InterPro" id="IPR006059">
    <property type="entry name" value="SBP"/>
</dbReference>
<dbReference type="AlphaFoldDB" id="A0A4R4FES7"/>
<keyword evidence="1" id="KW-1003">Cell membrane</keyword>
<accession>A0A4R4FES7</accession>
<dbReference type="PANTHER" id="PTHR43649:SF33">
    <property type="entry name" value="POLYGALACTURONAN_RHAMNOGALACTURONAN-BINDING PROTEIN YTCQ"/>
    <property type="match status" value="1"/>
</dbReference>
<evidence type="ECO:0000256" key="3">
    <source>
        <dbReference type="ARBA" id="ARBA00023136"/>
    </source>
</evidence>
<dbReference type="InterPro" id="IPR050490">
    <property type="entry name" value="Bact_solute-bd_prot1"/>
</dbReference>
<evidence type="ECO:0000256" key="6">
    <source>
        <dbReference type="SAM" id="SignalP"/>
    </source>
</evidence>
<keyword evidence="3" id="KW-0472">Membrane</keyword>
<dbReference type="RefSeq" id="WP_132276786.1">
    <property type="nucleotide sequence ID" value="NZ_JAOBST010000023.1"/>
</dbReference>
<feature type="chain" id="PRO_5039670753" evidence="6">
    <location>
        <begin position="22"/>
        <end position="451"/>
    </location>
</feature>
<dbReference type="Proteomes" id="UP000295710">
    <property type="component" value="Unassembled WGS sequence"/>
</dbReference>
<dbReference type="PROSITE" id="PS51257">
    <property type="entry name" value="PROKAR_LIPOPROTEIN"/>
    <property type="match status" value="1"/>
</dbReference>
<organism evidence="7 8">
    <name type="scientific">Extibacter muris</name>
    <dbReference type="NCBI Taxonomy" id="1796622"/>
    <lineage>
        <taxon>Bacteria</taxon>
        <taxon>Bacillati</taxon>
        <taxon>Bacillota</taxon>
        <taxon>Clostridia</taxon>
        <taxon>Lachnospirales</taxon>
        <taxon>Lachnospiraceae</taxon>
        <taxon>Extibacter</taxon>
    </lineage>
</organism>
<name>A0A4R4FES7_9FIRM</name>
<gene>
    <name evidence="7" type="ORF">E1963_07460</name>
</gene>
<sequence length="451" mass="49158">MKKRVLSVLLCVTMIAAMVVGCGKKSDGDGGDKGGKKLVYWAMWSEGEPQAKVIKSAIEKYTKDTGVEVDVQFKGRNGQREGLQPALDAKQQIDLFDEDVNRVNGSWGKYLLDLEDLAKDFEAEHGNETLYKIARNAYAQNNDGDETLHSIPYQPSIFGFFYNKTLFDKAGIEAVPTTWEELDAACAKLKDAGVTPITGDTTYMTSFMGYHLGRYLGQDGVKALVGDPAVADKVESGDIEKVSWDDEKVVQAAKDIEDFAAKGYFSKNIASNIYPAGQNQEFAPGEAAIILCGSWLPNEIKVGENAEGDDKIEVADDLTWGYFNYPSVKDGKDDSTANNIANQVLAINKDSKMTEEAFELITYITAGDADKQMTTDALCIPADQANSDAWPTELTEVKPGFDATTTYYDWAVGAENNGDLTPVLNENVVKLMAGSITADDFIKSCKEASGQ</sequence>
<dbReference type="Gene3D" id="3.40.190.10">
    <property type="entry name" value="Periplasmic binding protein-like II"/>
    <property type="match status" value="2"/>
</dbReference>
<dbReference type="Pfam" id="PF01547">
    <property type="entry name" value="SBP_bac_1"/>
    <property type="match status" value="1"/>
</dbReference>
<reference evidence="7 8" key="1">
    <citation type="journal article" date="2016" name="Nat. Microbiol.">
        <title>The Mouse Intestinal Bacterial Collection (miBC) provides host-specific insight into cultured diversity and functional potential of the gut microbiota.</title>
        <authorList>
            <person name="Lagkouvardos I."/>
            <person name="Pukall R."/>
            <person name="Abt B."/>
            <person name="Foesel B.U."/>
            <person name="Meier-Kolthoff J.P."/>
            <person name="Kumar N."/>
            <person name="Bresciani A."/>
            <person name="Martinez I."/>
            <person name="Just S."/>
            <person name="Ziegler C."/>
            <person name="Brugiroux S."/>
            <person name="Garzetti D."/>
            <person name="Wenning M."/>
            <person name="Bui T.P."/>
            <person name="Wang J."/>
            <person name="Hugenholtz F."/>
            <person name="Plugge C.M."/>
            <person name="Peterson D.A."/>
            <person name="Hornef M.W."/>
            <person name="Baines J.F."/>
            <person name="Smidt H."/>
            <person name="Walter J."/>
            <person name="Kristiansen K."/>
            <person name="Nielsen H.B."/>
            <person name="Haller D."/>
            <person name="Overmann J."/>
            <person name="Stecher B."/>
            <person name="Clavel T."/>
        </authorList>
    </citation>
    <scope>NUCLEOTIDE SEQUENCE [LARGE SCALE GENOMIC DNA]</scope>
    <source>
        <strain evidence="7 8">DSM 28560</strain>
    </source>
</reference>
<evidence type="ECO:0000256" key="2">
    <source>
        <dbReference type="ARBA" id="ARBA00022729"/>
    </source>
</evidence>
<keyword evidence="8" id="KW-1185">Reference proteome</keyword>
<keyword evidence="4" id="KW-0564">Palmitate</keyword>
<evidence type="ECO:0000256" key="5">
    <source>
        <dbReference type="ARBA" id="ARBA00023288"/>
    </source>
</evidence>
<comment type="caution">
    <text evidence="7">The sequence shown here is derived from an EMBL/GenBank/DDBJ whole genome shotgun (WGS) entry which is preliminary data.</text>
</comment>
<dbReference type="PANTHER" id="PTHR43649">
    <property type="entry name" value="ARABINOSE-BINDING PROTEIN-RELATED"/>
    <property type="match status" value="1"/>
</dbReference>